<protein>
    <submittedName>
        <fullName evidence="1">Aminoglycoside phosphotransferase</fullName>
    </submittedName>
</protein>
<dbReference type="InterPro" id="IPR011009">
    <property type="entry name" value="Kinase-like_dom_sf"/>
</dbReference>
<keyword evidence="1" id="KW-0808">Transferase</keyword>
<dbReference type="EMBL" id="BMPD01000004">
    <property type="protein sequence ID" value="GGK72432.1"/>
    <property type="molecule type" value="Genomic_DNA"/>
</dbReference>
<reference evidence="1" key="2">
    <citation type="submission" date="2020-09" db="EMBL/GenBank/DDBJ databases">
        <authorList>
            <person name="Sun Q."/>
            <person name="Ohkuma M."/>
        </authorList>
    </citation>
    <scope>NUCLEOTIDE SEQUENCE</scope>
    <source>
        <strain evidence="1">JCM 19018</strain>
    </source>
</reference>
<name>A0A830EMB4_9EURY</name>
<dbReference type="Gene3D" id="3.30.200.20">
    <property type="entry name" value="Phosphorylase Kinase, domain 1"/>
    <property type="match status" value="1"/>
</dbReference>
<dbReference type="SUPFAM" id="SSF56112">
    <property type="entry name" value="Protein kinase-like (PK-like)"/>
    <property type="match status" value="1"/>
</dbReference>
<comment type="caution">
    <text evidence="1">The sequence shown here is derived from an EMBL/GenBank/DDBJ whole genome shotgun (WGS) entry which is preliminary data.</text>
</comment>
<dbReference type="GO" id="GO:0016740">
    <property type="term" value="F:transferase activity"/>
    <property type="evidence" value="ECO:0007669"/>
    <property type="project" value="UniProtKB-KW"/>
</dbReference>
<evidence type="ECO:0000313" key="1">
    <source>
        <dbReference type="EMBL" id="GGK72432.1"/>
    </source>
</evidence>
<proteinExistence type="predicted"/>
<dbReference type="PANTHER" id="PTHR12149">
    <property type="entry name" value="FRUCTOSAMINE 3 KINASE-RELATED PROTEIN"/>
    <property type="match status" value="1"/>
</dbReference>
<accession>A0A830EMB4</accession>
<dbReference type="InterPro" id="IPR016477">
    <property type="entry name" value="Fructo-/Ketosamine-3-kinase"/>
</dbReference>
<dbReference type="Gene3D" id="3.90.1200.10">
    <property type="match status" value="1"/>
</dbReference>
<dbReference type="Proteomes" id="UP000614221">
    <property type="component" value="Unassembled WGS sequence"/>
</dbReference>
<organism evidence="1 2">
    <name type="scientific">Haloarcula sebkhae</name>
    <dbReference type="NCBI Taxonomy" id="932660"/>
    <lineage>
        <taxon>Archaea</taxon>
        <taxon>Methanobacteriati</taxon>
        <taxon>Methanobacteriota</taxon>
        <taxon>Stenosarchaea group</taxon>
        <taxon>Halobacteria</taxon>
        <taxon>Halobacteriales</taxon>
        <taxon>Haloarculaceae</taxon>
        <taxon>Haloarcula</taxon>
    </lineage>
</organism>
<dbReference type="Pfam" id="PF03881">
    <property type="entry name" value="Fructosamin_kin"/>
    <property type="match status" value="1"/>
</dbReference>
<dbReference type="AlphaFoldDB" id="A0A830EMB4"/>
<gene>
    <name evidence="1" type="ORF">GCM10009067_25840</name>
</gene>
<dbReference type="PANTHER" id="PTHR12149:SF8">
    <property type="entry name" value="PROTEIN-RIBULOSAMINE 3-KINASE"/>
    <property type="match status" value="1"/>
</dbReference>
<sequence>MQTGSDGFVFAAEGADKQIYWTSFHTPNMDEGTGADQMPATALQRVSSVLDADAQSAMTLDGGEVGSVHRVSFRDHPDVAVKVDDSPLGIEAAMLQYLDRDTPLPVPDVLHIEPELLVLSFIRGDGRFDERAERDLARHVAALHDISADAFGFPFDTLSGPFSQSNPWTESWIDFFRERRLLPFATAARNDGTLPATEFDRVQRLAETLDTRLVEPTTPSLLHGDIHPGNAVVADGTVRAVLDPAIYFGHAEVDLAYVDRLDSIGDAFFDEYRRHRDIPEGYFGERRDVYVAFHALENVRFFGEDGLPRLDSALDRLGV</sequence>
<reference evidence="1" key="1">
    <citation type="journal article" date="2014" name="Int. J. Syst. Evol. Microbiol.">
        <title>Complete genome sequence of Corynebacterium casei LMG S-19264T (=DSM 44701T), isolated from a smear-ripened cheese.</title>
        <authorList>
            <consortium name="US DOE Joint Genome Institute (JGI-PGF)"/>
            <person name="Walter F."/>
            <person name="Albersmeier A."/>
            <person name="Kalinowski J."/>
            <person name="Ruckert C."/>
        </authorList>
    </citation>
    <scope>NUCLEOTIDE SEQUENCE</scope>
    <source>
        <strain evidence="1">JCM 19018</strain>
    </source>
</reference>
<evidence type="ECO:0000313" key="2">
    <source>
        <dbReference type="Proteomes" id="UP000614221"/>
    </source>
</evidence>